<dbReference type="InterPro" id="IPR046960">
    <property type="entry name" value="PPR_At4g14850-like_plant"/>
</dbReference>
<dbReference type="Pfam" id="PF14432">
    <property type="entry name" value="DYW_deaminase"/>
    <property type="match status" value="1"/>
</dbReference>
<dbReference type="FunFam" id="1.25.40.10:FF:000158">
    <property type="entry name" value="pentatricopeptide repeat-containing protein At2g33680"/>
    <property type="match status" value="1"/>
</dbReference>
<evidence type="ECO:0000259" key="4">
    <source>
        <dbReference type="Pfam" id="PF14432"/>
    </source>
</evidence>
<dbReference type="Gene3D" id="1.25.40.10">
    <property type="entry name" value="Tetratricopeptide repeat domain"/>
    <property type="match status" value="3"/>
</dbReference>
<dbReference type="Pfam" id="PF01535">
    <property type="entry name" value="PPR"/>
    <property type="match status" value="3"/>
</dbReference>
<dbReference type="Proteomes" id="UP001237642">
    <property type="component" value="Unassembled WGS sequence"/>
</dbReference>
<organism evidence="5 6">
    <name type="scientific">Heracleum sosnowskyi</name>
    <dbReference type="NCBI Taxonomy" id="360622"/>
    <lineage>
        <taxon>Eukaryota</taxon>
        <taxon>Viridiplantae</taxon>
        <taxon>Streptophyta</taxon>
        <taxon>Embryophyta</taxon>
        <taxon>Tracheophyta</taxon>
        <taxon>Spermatophyta</taxon>
        <taxon>Magnoliopsida</taxon>
        <taxon>eudicotyledons</taxon>
        <taxon>Gunneridae</taxon>
        <taxon>Pentapetalae</taxon>
        <taxon>asterids</taxon>
        <taxon>campanulids</taxon>
        <taxon>Apiales</taxon>
        <taxon>Apiaceae</taxon>
        <taxon>Apioideae</taxon>
        <taxon>apioid superclade</taxon>
        <taxon>Tordylieae</taxon>
        <taxon>Tordyliinae</taxon>
        <taxon>Heracleum</taxon>
    </lineage>
</organism>
<dbReference type="GO" id="GO:0003723">
    <property type="term" value="F:RNA binding"/>
    <property type="evidence" value="ECO:0007669"/>
    <property type="project" value="InterPro"/>
</dbReference>
<comment type="caution">
    <text evidence="5">The sequence shown here is derived from an EMBL/GenBank/DDBJ whole genome shotgun (WGS) entry which is preliminary data.</text>
</comment>
<dbReference type="InterPro" id="IPR002885">
    <property type="entry name" value="PPR_rpt"/>
</dbReference>
<name>A0AAD8H664_9APIA</name>
<dbReference type="NCBIfam" id="TIGR00756">
    <property type="entry name" value="PPR"/>
    <property type="match status" value="3"/>
</dbReference>
<gene>
    <name evidence="5" type="ORF">POM88_044814</name>
</gene>
<evidence type="ECO:0000256" key="3">
    <source>
        <dbReference type="PROSITE-ProRule" id="PRU00708"/>
    </source>
</evidence>
<dbReference type="InterPro" id="IPR011990">
    <property type="entry name" value="TPR-like_helical_dom_sf"/>
</dbReference>
<evidence type="ECO:0000313" key="5">
    <source>
        <dbReference type="EMBL" id="KAK1360340.1"/>
    </source>
</evidence>
<dbReference type="Pfam" id="PF20431">
    <property type="entry name" value="E_motif"/>
    <property type="match status" value="1"/>
</dbReference>
<feature type="repeat" description="PPR" evidence="3">
    <location>
        <begin position="189"/>
        <end position="223"/>
    </location>
</feature>
<keyword evidence="6" id="KW-1185">Reference proteome</keyword>
<dbReference type="EMBL" id="JAUIZM010000010">
    <property type="protein sequence ID" value="KAK1360340.1"/>
    <property type="molecule type" value="Genomic_DNA"/>
</dbReference>
<evidence type="ECO:0000256" key="2">
    <source>
        <dbReference type="ARBA" id="ARBA00022737"/>
    </source>
</evidence>
<keyword evidence="2" id="KW-0677">Repeat</keyword>
<comment type="similarity">
    <text evidence="1">Belongs to the PPR family. PCMP-H subfamily.</text>
</comment>
<dbReference type="PANTHER" id="PTHR47926">
    <property type="entry name" value="PENTATRICOPEPTIDE REPEAT-CONTAINING PROTEIN"/>
    <property type="match status" value="1"/>
</dbReference>
<dbReference type="InterPro" id="IPR032867">
    <property type="entry name" value="DYW_dom"/>
</dbReference>
<reference evidence="5" key="2">
    <citation type="submission" date="2023-05" db="EMBL/GenBank/DDBJ databases">
        <authorList>
            <person name="Schelkunov M.I."/>
        </authorList>
    </citation>
    <scope>NUCLEOTIDE SEQUENCE</scope>
    <source>
        <strain evidence="5">Hsosn_3</strain>
        <tissue evidence="5">Leaf</tissue>
    </source>
</reference>
<dbReference type="InterPro" id="IPR046848">
    <property type="entry name" value="E_motif"/>
</dbReference>
<dbReference type="GO" id="GO:0099402">
    <property type="term" value="P:plant organ development"/>
    <property type="evidence" value="ECO:0007669"/>
    <property type="project" value="UniProtKB-ARBA"/>
</dbReference>
<evidence type="ECO:0000256" key="1">
    <source>
        <dbReference type="ARBA" id="ARBA00006643"/>
    </source>
</evidence>
<feature type="repeat" description="PPR" evidence="3">
    <location>
        <begin position="95"/>
        <end position="126"/>
    </location>
</feature>
<feature type="domain" description="DYW" evidence="4">
    <location>
        <begin position="383"/>
        <end position="475"/>
    </location>
</feature>
<evidence type="ECO:0000313" key="6">
    <source>
        <dbReference type="Proteomes" id="UP001237642"/>
    </source>
</evidence>
<proteinExistence type="inferred from homology"/>
<sequence length="475" mass="54189">MIRGFQQNQEPRNALVLFDQMKIKGVIGDKFTYPFVIRACNDLLEQCRGRCVHGEVLKVGLEVDVFVGTSLIEFYSGFESMRYAYKVFNELVVKDMVAWTAILYGFVSKFGDMERGRELFNRMPSKDMVVWNIMINGYVKVGNVDEARMLFEQATFKDMLMYNMILGGYVRSGEVEKMMQFFNDMPKKDLVSWNSIIGGLVRSERFSEAMKYFQRMQMVNVSPNDVTLISILLGCAQVGALDVGKWVHSYIDRNNIDEAYGLIKSMPITPHTGVWGALLGACKIHGNVELAELAIEQLIQLDLEDGGYLAIMSNIYANAGRWDDVSKVRELMKKKGIGKIRGCSSIEINGEIHEFGVEEKIHPRADEINDMLGEISQRLKWAGHFSNKNEVLFDVEEEDKEKTLIFHSEKMAVAFGLITTEKGTVIRVVKNLRICSDCHASVKLISKIFEREIVIRDRSRFHHFKDGSCSCGDYW</sequence>
<dbReference type="PROSITE" id="PS51375">
    <property type="entry name" value="PPR"/>
    <property type="match status" value="3"/>
</dbReference>
<reference evidence="5" key="1">
    <citation type="submission" date="2023-02" db="EMBL/GenBank/DDBJ databases">
        <title>Genome of toxic invasive species Heracleum sosnowskyi carries increased number of genes despite the absence of recent whole-genome duplications.</title>
        <authorList>
            <person name="Schelkunov M."/>
            <person name="Shtratnikova V."/>
            <person name="Makarenko M."/>
            <person name="Klepikova A."/>
            <person name="Omelchenko D."/>
            <person name="Novikova G."/>
            <person name="Obukhova E."/>
            <person name="Bogdanov V."/>
            <person name="Penin A."/>
            <person name="Logacheva M."/>
        </authorList>
    </citation>
    <scope>NUCLEOTIDE SEQUENCE</scope>
    <source>
        <strain evidence="5">Hsosn_3</strain>
        <tissue evidence="5">Leaf</tissue>
    </source>
</reference>
<accession>A0AAD8H664</accession>
<dbReference type="GO" id="GO:0008270">
    <property type="term" value="F:zinc ion binding"/>
    <property type="evidence" value="ECO:0007669"/>
    <property type="project" value="InterPro"/>
</dbReference>
<dbReference type="AlphaFoldDB" id="A0AAD8H664"/>
<protein>
    <submittedName>
        <fullName evidence="5">Pentatricopeptide repeat-containing protein</fullName>
    </submittedName>
</protein>
<dbReference type="GO" id="GO:0009451">
    <property type="term" value="P:RNA modification"/>
    <property type="evidence" value="ECO:0007669"/>
    <property type="project" value="InterPro"/>
</dbReference>
<feature type="repeat" description="PPR" evidence="3">
    <location>
        <begin position="127"/>
        <end position="161"/>
    </location>
</feature>
<dbReference type="Pfam" id="PF13041">
    <property type="entry name" value="PPR_2"/>
    <property type="match status" value="1"/>
</dbReference>